<dbReference type="AlphaFoldDB" id="A0A9E7PP71"/>
<evidence type="ECO:0000313" key="2">
    <source>
        <dbReference type="EMBL" id="UUX92501.1"/>
    </source>
</evidence>
<dbReference type="PANTHER" id="PTHR47099:SF1">
    <property type="entry name" value="METHYLCOBAMIDE:COM METHYLTRANSFERASE MTBA"/>
    <property type="match status" value="1"/>
</dbReference>
<name>A0A9E7PP71_9EURY</name>
<evidence type="ECO:0000313" key="3">
    <source>
        <dbReference type="Proteomes" id="UP001060368"/>
    </source>
</evidence>
<evidence type="ECO:0000259" key="1">
    <source>
        <dbReference type="Pfam" id="PF01208"/>
    </source>
</evidence>
<dbReference type="RefSeq" id="WP_257742649.1">
    <property type="nucleotide sequence ID" value="NZ_CP096115.1"/>
</dbReference>
<dbReference type="GO" id="GO:0006779">
    <property type="term" value="P:porphyrin-containing compound biosynthetic process"/>
    <property type="evidence" value="ECO:0007669"/>
    <property type="project" value="InterPro"/>
</dbReference>
<dbReference type="GO" id="GO:0004853">
    <property type="term" value="F:uroporphyrinogen decarboxylase activity"/>
    <property type="evidence" value="ECO:0007669"/>
    <property type="project" value="InterPro"/>
</dbReference>
<reference evidence="2" key="1">
    <citation type="submission" date="2022-04" db="EMBL/GenBank/DDBJ databases">
        <title>Complete genome of Methanoplanus endosymbiosus DSM 3599.</title>
        <authorList>
            <person name="Chen S.-C."/>
            <person name="You Y.-T."/>
            <person name="Zhou Y.-Z."/>
            <person name="Lai M.-C."/>
        </authorList>
    </citation>
    <scope>NUCLEOTIDE SEQUENCE</scope>
    <source>
        <strain evidence="2">DSM 3599</strain>
    </source>
</reference>
<organism evidence="2 3">
    <name type="scientific">Methanoplanus endosymbiosus</name>
    <dbReference type="NCBI Taxonomy" id="33865"/>
    <lineage>
        <taxon>Archaea</taxon>
        <taxon>Methanobacteriati</taxon>
        <taxon>Methanobacteriota</taxon>
        <taxon>Stenosarchaea group</taxon>
        <taxon>Methanomicrobia</taxon>
        <taxon>Methanomicrobiales</taxon>
        <taxon>Methanomicrobiaceae</taxon>
        <taxon>Methanoplanus</taxon>
    </lineage>
</organism>
<dbReference type="KEGG" id="mend:L6E24_14395"/>
<dbReference type="Gene3D" id="3.20.20.210">
    <property type="match status" value="1"/>
</dbReference>
<proteinExistence type="predicted"/>
<feature type="domain" description="Uroporphyrinogen decarboxylase (URO-D)" evidence="1">
    <location>
        <begin position="6"/>
        <end position="339"/>
    </location>
</feature>
<protein>
    <submittedName>
        <fullName evidence="2">Uroporphyrinogen decarboxylase family protein</fullName>
    </submittedName>
</protein>
<dbReference type="PANTHER" id="PTHR47099">
    <property type="entry name" value="METHYLCOBAMIDE:COM METHYLTRANSFERASE MTBA"/>
    <property type="match status" value="1"/>
</dbReference>
<sequence>MSEYMTPMQRTLKTMEFCEPDRVPLFLLLTMHGAKELGLSIKNYFSEPEYVAEGQVRLQKKFGSDCYFGFTYAALEAEAWGSDVIFIDNGPPNAGRPVIREPEDIEKIQVPEISECPCLQNTLSIVERLNKAADGNIPVISAAVSPFSLPVMQMGFEGYLDLIYSGSPLFDKLMKKNEQFCISWANALFDAGATAVAYFDPLASPDIIDSELFRRTGLLTAKRVISKVKGPMAMHLASGRALPAIGDISETGCTGVAVSAFDDLAAVKEACYGKITVMGNLNGVEMRRWTDDVAEAKVKEAISAAGHGGGFILTDNHGEIPYQVPDSVLYAIGKAVRKWGQYPLD</sequence>
<accession>A0A9E7PP71</accession>
<dbReference type="SUPFAM" id="SSF51726">
    <property type="entry name" value="UROD/MetE-like"/>
    <property type="match status" value="1"/>
</dbReference>
<dbReference type="Pfam" id="PF01208">
    <property type="entry name" value="URO-D"/>
    <property type="match status" value="1"/>
</dbReference>
<gene>
    <name evidence="2" type="ORF">L6E24_14395</name>
</gene>
<dbReference type="InterPro" id="IPR038071">
    <property type="entry name" value="UROD/MetE-like_sf"/>
</dbReference>
<dbReference type="CDD" id="cd03465">
    <property type="entry name" value="URO-D_like"/>
    <property type="match status" value="1"/>
</dbReference>
<dbReference type="EMBL" id="CP096115">
    <property type="protein sequence ID" value="UUX92501.1"/>
    <property type="molecule type" value="Genomic_DNA"/>
</dbReference>
<dbReference type="InterPro" id="IPR000257">
    <property type="entry name" value="Uroporphyrinogen_deCOase"/>
</dbReference>
<dbReference type="InterPro" id="IPR052024">
    <property type="entry name" value="Methanogen_methyltrans"/>
</dbReference>
<keyword evidence="3" id="KW-1185">Reference proteome</keyword>
<dbReference type="Proteomes" id="UP001060368">
    <property type="component" value="Chromosome"/>
</dbReference>
<dbReference type="GeneID" id="74308918"/>